<feature type="domain" description="Putative zinc-finger" evidence="1">
    <location>
        <begin position="6"/>
        <end position="40"/>
    </location>
</feature>
<sequence>MLMLNCRQATQLMSESQERALTTGEKLALKLHTLMCRGCRNFERQLPVIRRIARRYADRPDNGNLQKEDPEE</sequence>
<keyword evidence="3" id="KW-1185">Reference proteome</keyword>
<accession>A0A2P7RDG0</accession>
<evidence type="ECO:0000313" key="3">
    <source>
        <dbReference type="Proteomes" id="UP000240243"/>
    </source>
</evidence>
<dbReference type="Pfam" id="PF13490">
    <property type="entry name" value="zf-HC2"/>
    <property type="match status" value="1"/>
</dbReference>
<reference evidence="2 3" key="1">
    <citation type="submission" date="2018-03" db="EMBL/GenBank/DDBJ databases">
        <title>The draft genome of Zobellella sp. 59N8.</title>
        <authorList>
            <person name="Liu L."/>
            <person name="Li L."/>
            <person name="Zhang X."/>
            <person name="Liang L."/>
            <person name="Wang T."/>
        </authorList>
    </citation>
    <scope>NUCLEOTIDE SEQUENCE [LARGE SCALE GENOMIC DNA]</scope>
    <source>
        <strain evidence="2 3">59N8</strain>
    </source>
</reference>
<evidence type="ECO:0000259" key="1">
    <source>
        <dbReference type="Pfam" id="PF13490"/>
    </source>
</evidence>
<protein>
    <recommendedName>
        <fullName evidence="1">Putative zinc-finger domain-containing protein</fullName>
    </recommendedName>
</protein>
<proteinExistence type="predicted"/>
<dbReference type="AlphaFoldDB" id="A0A2P7RDG0"/>
<comment type="caution">
    <text evidence="2">The sequence shown here is derived from an EMBL/GenBank/DDBJ whole genome shotgun (WGS) entry which is preliminary data.</text>
</comment>
<evidence type="ECO:0000313" key="2">
    <source>
        <dbReference type="EMBL" id="PSJ48222.1"/>
    </source>
</evidence>
<dbReference type="InterPro" id="IPR027383">
    <property type="entry name" value="Znf_put"/>
</dbReference>
<organism evidence="2 3">
    <name type="scientific">Zobellella endophytica</name>
    <dbReference type="NCBI Taxonomy" id="2116700"/>
    <lineage>
        <taxon>Bacteria</taxon>
        <taxon>Pseudomonadati</taxon>
        <taxon>Pseudomonadota</taxon>
        <taxon>Gammaproteobacteria</taxon>
        <taxon>Aeromonadales</taxon>
        <taxon>Aeromonadaceae</taxon>
        <taxon>Zobellella</taxon>
    </lineage>
</organism>
<dbReference type="OrthoDB" id="8374021at2"/>
<name>A0A2P7RDG0_9GAMM</name>
<dbReference type="EMBL" id="PXYG01000001">
    <property type="protein sequence ID" value="PSJ48222.1"/>
    <property type="molecule type" value="Genomic_DNA"/>
</dbReference>
<dbReference type="Proteomes" id="UP000240243">
    <property type="component" value="Unassembled WGS sequence"/>
</dbReference>
<gene>
    <name evidence="2" type="ORF">C7H85_04145</name>
</gene>